<evidence type="ECO:0000256" key="3">
    <source>
        <dbReference type="ARBA" id="ARBA00022692"/>
    </source>
</evidence>
<sequence length="302" mass="34464">MYKEKKIEVVNKGASSDEIDLSLIMDRIGYGMKWVLGGIFYVFHVIWKHIVLILLFVALGLGLSYWFYSTKTPYYTSSITLVLADIRNEFIENQLNNLSDLIKENNTSAVSRSLDIGEVEARQIREMRFSNLDQDRIADDSILTGSPFRIELSLYDNMLFEEMEPALTNYLENNPYFSKQKRIRQREIESLIAKLKSQVESIDSVKNTVVTPRGPVNGFVYGEPIDPTNLYRESMSLYQKQVELEAKLEQLDNVQVVNSFTPRSRPTGPKLSKFLVVGGGIGLLAGFFVAFIMESSNKRRIA</sequence>
<feature type="domain" description="Polysaccharide chain length determinant N-terminal" evidence="7">
    <location>
        <begin position="42"/>
        <end position="101"/>
    </location>
</feature>
<dbReference type="Proteomes" id="UP000256708">
    <property type="component" value="Unassembled WGS sequence"/>
</dbReference>
<name>A0A3D8LGB3_9BACT</name>
<gene>
    <name evidence="8" type="ORF">DXT99_04385</name>
</gene>
<evidence type="ECO:0000256" key="5">
    <source>
        <dbReference type="ARBA" id="ARBA00023136"/>
    </source>
</evidence>
<dbReference type="Pfam" id="PF02706">
    <property type="entry name" value="Wzz"/>
    <property type="match status" value="1"/>
</dbReference>
<reference evidence="9" key="1">
    <citation type="submission" date="2018-08" db="EMBL/GenBank/DDBJ databases">
        <authorList>
            <person name="Liu Z.-W."/>
            <person name="Du Z.-J."/>
        </authorList>
    </citation>
    <scope>NUCLEOTIDE SEQUENCE [LARGE SCALE GENOMIC DNA]</scope>
    <source>
        <strain evidence="9">H4X</strain>
    </source>
</reference>
<evidence type="ECO:0000313" key="9">
    <source>
        <dbReference type="Proteomes" id="UP000256708"/>
    </source>
</evidence>
<keyword evidence="3 6" id="KW-0812">Transmembrane</keyword>
<feature type="transmembrane region" description="Helical" evidence="6">
    <location>
        <begin position="49"/>
        <end position="68"/>
    </location>
</feature>
<comment type="caution">
    <text evidence="8">The sequence shown here is derived from an EMBL/GenBank/DDBJ whole genome shotgun (WGS) entry which is preliminary data.</text>
</comment>
<keyword evidence="4 6" id="KW-1133">Transmembrane helix</keyword>
<keyword evidence="9" id="KW-1185">Reference proteome</keyword>
<evidence type="ECO:0000256" key="2">
    <source>
        <dbReference type="ARBA" id="ARBA00022475"/>
    </source>
</evidence>
<comment type="subcellular location">
    <subcellularLocation>
        <location evidence="1">Cell membrane</location>
        <topology evidence="1">Multi-pass membrane protein</topology>
    </subcellularLocation>
</comment>
<dbReference type="GO" id="GO:0005886">
    <property type="term" value="C:plasma membrane"/>
    <property type="evidence" value="ECO:0007669"/>
    <property type="project" value="UniProtKB-SubCell"/>
</dbReference>
<accession>A0A3D8LGB3</accession>
<evidence type="ECO:0000256" key="1">
    <source>
        <dbReference type="ARBA" id="ARBA00004651"/>
    </source>
</evidence>
<dbReference type="PANTHER" id="PTHR32309">
    <property type="entry name" value="TYROSINE-PROTEIN KINASE"/>
    <property type="match status" value="1"/>
</dbReference>
<protein>
    <submittedName>
        <fullName evidence="8">Chain length determinant protein</fullName>
    </submittedName>
</protein>
<evidence type="ECO:0000259" key="7">
    <source>
        <dbReference type="Pfam" id="PF02706"/>
    </source>
</evidence>
<organism evidence="8 9">
    <name type="scientific">Pontibacter diazotrophicus</name>
    <dbReference type="NCBI Taxonomy" id="1400979"/>
    <lineage>
        <taxon>Bacteria</taxon>
        <taxon>Pseudomonadati</taxon>
        <taxon>Bacteroidota</taxon>
        <taxon>Cytophagia</taxon>
        <taxon>Cytophagales</taxon>
        <taxon>Hymenobacteraceae</taxon>
        <taxon>Pontibacter</taxon>
    </lineage>
</organism>
<dbReference type="InterPro" id="IPR003856">
    <property type="entry name" value="LPS_length_determ_N"/>
</dbReference>
<proteinExistence type="predicted"/>
<keyword evidence="5 6" id="KW-0472">Membrane</keyword>
<dbReference type="PANTHER" id="PTHR32309:SF31">
    <property type="entry name" value="CAPSULAR EXOPOLYSACCHARIDE FAMILY"/>
    <property type="match status" value="1"/>
</dbReference>
<evidence type="ECO:0000313" key="8">
    <source>
        <dbReference type="EMBL" id="RDV16445.1"/>
    </source>
</evidence>
<evidence type="ECO:0000256" key="4">
    <source>
        <dbReference type="ARBA" id="ARBA00022989"/>
    </source>
</evidence>
<dbReference type="InterPro" id="IPR050445">
    <property type="entry name" value="Bact_polysacc_biosynth/exp"/>
</dbReference>
<dbReference type="AlphaFoldDB" id="A0A3D8LGB3"/>
<keyword evidence="2" id="KW-1003">Cell membrane</keyword>
<evidence type="ECO:0000256" key="6">
    <source>
        <dbReference type="SAM" id="Phobius"/>
    </source>
</evidence>
<dbReference type="RefSeq" id="WP_115564305.1">
    <property type="nucleotide sequence ID" value="NZ_QRGR01000004.1"/>
</dbReference>
<feature type="transmembrane region" description="Helical" evidence="6">
    <location>
        <begin position="274"/>
        <end position="293"/>
    </location>
</feature>
<dbReference type="EMBL" id="QRGR01000004">
    <property type="protein sequence ID" value="RDV16445.1"/>
    <property type="molecule type" value="Genomic_DNA"/>
</dbReference>
<feature type="transmembrane region" description="Helical" evidence="6">
    <location>
        <begin position="21"/>
        <end position="43"/>
    </location>
</feature>
<dbReference type="OrthoDB" id="979029at2"/>